<evidence type="ECO:0000313" key="3">
    <source>
        <dbReference type="Proteomes" id="UP000677244"/>
    </source>
</evidence>
<protein>
    <submittedName>
        <fullName evidence="2">LPS-assembly protein LptD</fullName>
    </submittedName>
</protein>
<proteinExistence type="predicted"/>
<dbReference type="RefSeq" id="WP_209140672.1">
    <property type="nucleotide sequence ID" value="NZ_JAGHKO010000004.1"/>
</dbReference>
<keyword evidence="3" id="KW-1185">Reference proteome</keyword>
<dbReference type="Pfam" id="PF19838">
    <property type="entry name" value="LptD_2"/>
    <property type="match status" value="1"/>
</dbReference>
<dbReference type="PANTHER" id="PTHR30189">
    <property type="entry name" value="LPS-ASSEMBLY PROTEIN"/>
    <property type="match status" value="1"/>
</dbReference>
<name>A0ABS3YZU1_9BACT</name>
<reference evidence="2 3" key="1">
    <citation type="submission" date="2021-03" db="EMBL/GenBank/DDBJ databases">
        <title>Assistant Professor.</title>
        <authorList>
            <person name="Huq M.A."/>
        </authorList>
    </citation>
    <scope>NUCLEOTIDE SEQUENCE [LARGE SCALE GENOMIC DNA]</scope>
    <source>
        <strain evidence="2 3">MAH-29</strain>
    </source>
</reference>
<evidence type="ECO:0000313" key="2">
    <source>
        <dbReference type="EMBL" id="MBO9202631.1"/>
    </source>
</evidence>
<dbReference type="InterPro" id="IPR045659">
    <property type="entry name" value="LptD_2"/>
</dbReference>
<organism evidence="2 3">
    <name type="scientific">Niastella soli</name>
    <dbReference type="NCBI Taxonomy" id="2821487"/>
    <lineage>
        <taxon>Bacteria</taxon>
        <taxon>Pseudomonadati</taxon>
        <taxon>Bacteroidota</taxon>
        <taxon>Chitinophagia</taxon>
        <taxon>Chitinophagales</taxon>
        <taxon>Chitinophagaceae</taxon>
        <taxon>Niastella</taxon>
    </lineage>
</organism>
<sequence length="923" mass="104162">MMNGRKNNLKDGSALILSVWLLLLTSNIWANYFSIAHFDNSLTQIKQDTTKPVRPLDTIPKRVDSVPRISDTIPSKDTVINKIDTVNVPASEDSLDAPVAYKASDSMVLNVPNKTITLFSKANIKYKDMDLSADSIDMDNNKQIVTATYRKDTAGNLIGKPVMIQSGSKMNSDVIKYNFKSQKGITENTMTIQGEMLVIGEKVKKINEKDYYAYRSQFTTCNLDTPHFAFRSNKMKMVSQKLAVSGPIHPEFEGVPVPIYLPFGFFPLSQGRHSGILPPQFSQSEQFGLGLEGLGYYKVLNDYFDVTLRTNLYSYGGYNIYLTPTYRVRYRYNGSMNLAYQSSRILSSSGKQEFTNSKTYSLNWSHSVDSRARPGQSFSANVNIASTKFNQLVPNNPQTNFTNTLSSSIAYSKTWGSKYNLTATANHSQNNNTRDINISLPNLGFTIQTFYPLQSKEFTGTPKWYEKLGIGLNSTLANQMNFKEEDFSIRTMLDTLQWGAQHSVPIQLSLPQLGAFQISPGISFQNKWYSKRMDRSWNDSTLKIDTTTSKGFYQTSDVSFSLGVNTAMYGMFDKFGKKSPIAAIRHVIRPNVSFSYKPDLGAKYYKNVQVDTAFGKNPITGRYEGHTQRFSYFDGSIYGPPSEGVFGGIGFGIDNNIEAKIRSKKDTANGGLKKVRLIDGFGFTSSYNFVADSFKLAPFSLYIRSTLFEKVNITAGATLDPYQVDKYGYRINRYTWQSDTSGAGNGKSLGRITNGNIAVSTSFQSSNVKDKKLQEKREQQLKDQQGILTAEEQQAQLAYARANPAEFADFNVPWSLSLSYSMSFSRTVKPDYSGWQTQTFQNLSWNGDFNLTPKWKFGMNGYYDIKASTIQQFSMYISREMHCWQLSINVTPVGLYRTFNFTISPKSGILRDLRLNRTRYFYQ</sequence>
<gene>
    <name evidence="2" type="ORF">J7I42_20245</name>
</gene>
<evidence type="ECO:0000259" key="1">
    <source>
        <dbReference type="Pfam" id="PF19838"/>
    </source>
</evidence>
<feature type="domain" description="LPS-assembly protein LptD central" evidence="1">
    <location>
        <begin position="244"/>
        <end position="722"/>
    </location>
</feature>
<dbReference type="PANTHER" id="PTHR30189:SF1">
    <property type="entry name" value="LPS-ASSEMBLY PROTEIN LPTD"/>
    <property type="match status" value="1"/>
</dbReference>
<accession>A0ABS3YZU1</accession>
<comment type="caution">
    <text evidence="2">The sequence shown here is derived from an EMBL/GenBank/DDBJ whole genome shotgun (WGS) entry which is preliminary data.</text>
</comment>
<dbReference type="InterPro" id="IPR050218">
    <property type="entry name" value="LptD"/>
</dbReference>
<dbReference type="Proteomes" id="UP000677244">
    <property type="component" value="Unassembled WGS sequence"/>
</dbReference>
<dbReference type="EMBL" id="JAGHKO010000004">
    <property type="protein sequence ID" value="MBO9202631.1"/>
    <property type="molecule type" value="Genomic_DNA"/>
</dbReference>